<accession>A0A382XIE9</accession>
<organism evidence="1">
    <name type="scientific">marine metagenome</name>
    <dbReference type="NCBI Taxonomy" id="408172"/>
    <lineage>
        <taxon>unclassified sequences</taxon>
        <taxon>metagenomes</taxon>
        <taxon>ecological metagenomes</taxon>
    </lineage>
</organism>
<dbReference type="EMBL" id="UINC01167604">
    <property type="protein sequence ID" value="SVD70211.1"/>
    <property type="molecule type" value="Genomic_DNA"/>
</dbReference>
<name>A0A382XIE9_9ZZZZ</name>
<sequence length="190" mass="20867">MVLLQTFDNKSDPEPIVSALTTDGGVIIADQVSDDLIDQISQELSPHFDVEGHKFQNDFNGYKTLRLGGILALSSTSQQLIAHPRVTEIADRVLKPHCASYRIGSCTAIEIHPGEEDQALHRDDDIYPIRIPQVEFQISAMWALDDFTEDNGATRVAPGSQDLRPISDVTDADLVQASMTKGSLLFYLGS</sequence>
<dbReference type="AlphaFoldDB" id="A0A382XIE9"/>
<protein>
    <recommendedName>
        <fullName evidence="2">TauD/TfdA-like domain-containing protein</fullName>
    </recommendedName>
</protein>
<dbReference type="InterPro" id="IPR008775">
    <property type="entry name" value="Phytyl_CoA_dOase-like"/>
</dbReference>
<gene>
    <name evidence="1" type="ORF">METZ01_LOCUS423065</name>
</gene>
<dbReference type="SUPFAM" id="SSF51197">
    <property type="entry name" value="Clavaminate synthase-like"/>
    <property type="match status" value="1"/>
</dbReference>
<reference evidence="1" key="1">
    <citation type="submission" date="2018-05" db="EMBL/GenBank/DDBJ databases">
        <authorList>
            <person name="Lanie J.A."/>
            <person name="Ng W.-L."/>
            <person name="Kazmierczak K.M."/>
            <person name="Andrzejewski T.M."/>
            <person name="Davidsen T.M."/>
            <person name="Wayne K.J."/>
            <person name="Tettelin H."/>
            <person name="Glass J.I."/>
            <person name="Rusch D."/>
            <person name="Podicherti R."/>
            <person name="Tsui H.-C.T."/>
            <person name="Winkler M.E."/>
        </authorList>
    </citation>
    <scope>NUCLEOTIDE SEQUENCE</scope>
</reference>
<dbReference type="Gene3D" id="2.60.120.620">
    <property type="entry name" value="q2cbj1_9rhob like domain"/>
    <property type="match status" value="1"/>
</dbReference>
<dbReference type="Pfam" id="PF05721">
    <property type="entry name" value="PhyH"/>
    <property type="match status" value="1"/>
</dbReference>
<evidence type="ECO:0000313" key="1">
    <source>
        <dbReference type="EMBL" id="SVD70211.1"/>
    </source>
</evidence>
<evidence type="ECO:0008006" key="2">
    <source>
        <dbReference type="Google" id="ProtNLM"/>
    </source>
</evidence>
<feature type="non-terminal residue" evidence="1">
    <location>
        <position position="190"/>
    </location>
</feature>
<proteinExistence type="predicted"/>